<organism evidence="1 2">
    <name type="scientific">Agrobacterium deltaense NCPPB 1641</name>
    <dbReference type="NCBI Taxonomy" id="1183425"/>
    <lineage>
        <taxon>Bacteria</taxon>
        <taxon>Pseudomonadati</taxon>
        <taxon>Pseudomonadota</taxon>
        <taxon>Alphaproteobacteria</taxon>
        <taxon>Hyphomicrobiales</taxon>
        <taxon>Rhizobiaceae</taxon>
        <taxon>Rhizobium/Agrobacterium group</taxon>
        <taxon>Agrobacterium</taxon>
    </lineage>
</organism>
<reference evidence="1" key="1">
    <citation type="submission" date="2016-01" db="EMBL/GenBank/DDBJ databases">
        <authorList>
            <person name="Regsiter A."/>
            <person name="william w."/>
        </authorList>
    </citation>
    <scope>NUCLEOTIDE SEQUENCE</scope>
    <source>
        <strain evidence="1">NCPPB 1641</strain>
    </source>
</reference>
<dbReference type="Proteomes" id="UP000192140">
    <property type="component" value="Unassembled WGS sequence"/>
</dbReference>
<gene>
    <name evidence="1" type="ORF">AGR7A_Lc120551</name>
</gene>
<evidence type="ECO:0000313" key="1">
    <source>
        <dbReference type="EMBL" id="CVI59461.1"/>
    </source>
</evidence>
<comment type="caution">
    <text evidence="1">The sequence shown here is derived from an EMBL/GenBank/DDBJ whole genome shotgun (WGS) entry which is preliminary data.</text>
</comment>
<dbReference type="EMBL" id="FCNP01000033">
    <property type="protein sequence ID" value="CVI59461.1"/>
    <property type="molecule type" value="Genomic_DNA"/>
</dbReference>
<dbReference type="AlphaFoldDB" id="A0A1S7TY56"/>
<protein>
    <submittedName>
        <fullName evidence="1">Uncharacterized protein</fullName>
    </submittedName>
</protein>
<accession>A0A1S7TY56</accession>
<proteinExistence type="predicted"/>
<name>A0A1S7TY56_9HYPH</name>
<keyword evidence="2" id="KW-1185">Reference proteome</keyword>
<evidence type="ECO:0000313" key="2">
    <source>
        <dbReference type="Proteomes" id="UP000192140"/>
    </source>
</evidence>
<sequence length="113" mass="12587">MCSCCDNRKFPPPNANGMFPIAKWDASHYKGCMETQLANHLLALSEAFCSARELGETTVGRHCAADSRFFARIRSGKTFTAKKYDEVVAWFSSNWPDGSDWPRGVPRPQGAAR</sequence>